<reference evidence="1 2" key="1">
    <citation type="submission" date="2019-04" db="EMBL/GenBank/DDBJ databases">
        <title>An improved genome assembly and genetic linkage map for asparagus bean, Vigna unguiculata ssp. sesquipedialis.</title>
        <authorList>
            <person name="Xia Q."/>
            <person name="Zhang R."/>
            <person name="Dong Y."/>
        </authorList>
    </citation>
    <scope>NUCLEOTIDE SEQUENCE [LARGE SCALE GENOMIC DNA]</scope>
    <source>
        <tissue evidence="1">Leaf</tissue>
    </source>
</reference>
<protein>
    <submittedName>
        <fullName evidence="1">Uncharacterized protein</fullName>
    </submittedName>
</protein>
<sequence>MQGLINLFLLEQFAQASPSERGEFWAKRDLAQASVTYLSEGSWLVLCMVLAQVRLLRYLHGELAGVPWVVARNVSLSCGSG</sequence>
<dbReference type="EMBL" id="CP039346">
    <property type="protein sequence ID" value="QCD83842.1"/>
    <property type="molecule type" value="Genomic_DNA"/>
</dbReference>
<organism evidence="1 2">
    <name type="scientific">Vigna unguiculata</name>
    <name type="common">Cowpea</name>
    <dbReference type="NCBI Taxonomy" id="3917"/>
    <lineage>
        <taxon>Eukaryota</taxon>
        <taxon>Viridiplantae</taxon>
        <taxon>Streptophyta</taxon>
        <taxon>Embryophyta</taxon>
        <taxon>Tracheophyta</taxon>
        <taxon>Spermatophyta</taxon>
        <taxon>Magnoliopsida</taxon>
        <taxon>eudicotyledons</taxon>
        <taxon>Gunneridae</taxon>
        <taxon>Pentapetalae</taxon>
        <taxon>rosids</taxon>
        <taxon>fabids</taxon>
        <taxon>Fabales</taxon>
        <taxon>Fabaceae</taxon>
        <taxon>Papilionoideae</taxon>
        <taxon>50 kb inversion clade</taxon>
        <taxon>NPAAA clade</taxon>
        <taxon>indigoferoid/millettioid clade</taxon>
        <taxon>Phaseoleae</taxon>
        <taxon>Vigna</taxon>
    </lineage>
</organism>
<keyword evidence="2" id="KW-1185">Reference proteome</keyword>
<name>A0A4D6L5N5_VIGUN</name>
<accession>A0A4D6L5N5</accession>
<proteinExistence type="predicted"/>
<dbReference type="AlphaFoldDB" id="A0A4D6L5N5"/>
<gene>
    <name evidence="1" type="ORF">DEO72_LG2g4189</name>
</gene>
<evidence type="ECO:0000313" key="2">
    <source>
        <dbReference type="Proteomes" id="UP000501690"/>
    </source>
</evidence>
<dbReference type="Proteomes" id="UP000501690">
    <property type="component" value="Linkage Group LG2"/>
</dbReference>
<evidence type="ECO:0000313" key="1">
    <source>
        <dbReference type="EMBL" id="QCD83842.1"/>
    </source>
</evidence>